<keyword evidence="7" id="KW-1185">Reference proteome</keyword>
<gene>
    <name evidence="6" type="ORF">TresaDRAFT_1009</name>
</gene>
<evidence type="ECO:0000313" key="7">
    <source>
        <dbReference type="Proteomes" id="UP000003571"/>
    </source>
</evidence>
<dbReference type="InterPro" id="IPR002890">
    <property type="entry name" value="MG2"/>
</dbReference>
<dbReference type="SUPFAM" id="SSF48239">
    <property type="entry name" value="Terpenoid cyclases/Protein prenyltransferases"/>
    <property type="match status" value="1"/>
</dbReference>
<keyword evidence="2 3" id="KW-0732">Signal</keyword>
<dbReference type="InterPro" id="IPR011625">
    <property type="entry name" value="A2M_N_BRD"/>
</dbReference>
<dbReference type="Pfam" id="PF01835">
    <property type="entry name" value="MG2"/>
    <property type="match status" value="1"/>
</dbReference>
<organism evidence="6 7">
    <name type="scientific">Treponema saccharophilum DSM 2985</name>
    <dbReference type="NCBI Taxonomy" id="907348"/>
    <lineage>
        <taxon>Bacteria</taxon>
        <taxon>Pseudomonadati</taxon>
        <taxon>Spirochaetota</taxon>
        <taxon>Spirochaetia</taxon>
        <taxon>Spirochaetales</taxon>
        <taxon>Treponemataceae</taxon>
        <taxon>Treponema</taxon>
    </lineage>
</organism>
<dbReference type="Gene3D" id="1.50.10.20">
    <property type="match status" value="1"/>
</dbReference>
<dbReference type="STRING" id="907348.TresaDRAFT_1009"/>
<dbReference type="PATRIC" id="fig|907348.3.peg.1575"/>
<dbReference type="Pfam" id="PF00207">
    <property type="entry name" value="A2M"/>
    <property type="match status" value="1"/>
</dbReference>
<dbReference type="PANTHER" id="PTHR40094">
    <property type="entry name" value="ALPHA-2-MACROGLOBULIN HOMOLOG"/>
    <property type="match status" value="1"/>
</dbReference>
<evidence type="ECO:0000313" key="6">
    <source>
        <dbReference type="EMBL" id="EIC01720.1"/>
    </source>
</evidence>
<dbReference type="OrthoDB" id="9767116at2"/>
<name>H7EKZ5_9SPIR</name>
<dbReference type="InterPro" id="IPR041246">
    <property type="entry name" value="Bact_MG10"/>
</dbReference>
<dbReference type="InterPro" id="IPR001599">
    <property type="entry name" value="Macroglobln_a2"/>
</dbReference>
<dbReference type="SMART" id="SM01360">
    <property type="entry name" value="A2M"/>
    <property type="match status" value="1"/>
</dbReference>
<dbReference type="Gene3D" id="2.60.40.3710">
    <property type="match status" value="1"/>
</dbReference>
<evidence type="ECO:0000256" key="3">
    <source>
        <dbReference type="SAM" id="SignalP"/>
    </source>
</evidence>
<dbReference type="Pfam" id="PF13205">
    <property type="entry name" value="Big_5"/>
    <property type="match status" value="1"/>
</dbReference>
<dbReference type="EMBL" id="AGRW01000047">
    <property type="protein sequence ID" value="EIC01720.1"/>
    <property type="molecule type" value="Genomic_DNA"/>
</dbReference>
<dbReference type="PROSITE" id="PS51257">
    <property type="entry name" value="PROKAR_LIPOPROTEIN"/>
    <property type="match status" value="1"/>
</dbReference>
<dbReference type="InterPro" id="IPR032812">
    <property type="entry name" value="SbsA_Ig"/>
</dbReference>
<feature type="chain" id="PRO_5003608774" evidence="3">
    <location>
        <begin position="26"/>
        <end position="1931"/>
    </location>
</feature>
<feature type="signal peptide" evidence="3">
    <location>
        <begin position="1"/>
        <end position="25"/>
    </location>
</feature>
<protein>
    <submittedName>
        <fullName evidence="6">Alpha-2-macroglobulin domain protein 2</fullName>
    </submittedName>
</protein>
<dbReference type="Pfam" id="PF17973">
    <property type="entry name" value="bMG10"/>
    <property type="match status" value="1"/>
</dbReference>
<evidence type="ECO:0000259" key="4">
    <source>
        <dbReference type="SMART" id="SM01359"/>
    </source>
</evidence>
<dbReference type="SMART" id="SM01359">
    <property type="entry name" value="A2M_N_2"/>
    <property type="match status" value="1"/>
</dbReference>
<dbReference type="Gene3D" id="2.60.40.1930">
    <property type="match status" value="1"/>
</dbReference>
<feature type="domain" description="Alpha-2-macroglobulin" evidence="5">
    <location>
        <begin position="1224"/>
        <end position="1312"/>
    </location>
</feature>
<dbReference type="Proteomes" id="UP000003571">
    <property type="component" value="Unassembled WGS sequence"/>
</dbReference>
<feature type="domain" description="Alpha-2-macroglobulin bait region" evidence="4">
    <location>
        <begin position="971"/>
        <end position="1127"/>
    </location>
</feature>
<dbReference type="RefSeq" id="WP_002704453.1">
    <property type="nucleotide sequence ID" value="NZ_AGRW01000047.1"/>
</dbReference>
<evidence type="ECO:0000256" key="1">
    <source>
        <dbReference type="ARBA" id="ARBA00010556"/>
    </source>
</evidence>
<dbReference type="InterPro" id="IPR051802">
    <property type="entry name" value="YfhM-like"/>
</dbReference>
<dbReference type="InterPro" id="IPR008930">
    <property type="entry name" value="Terpenoid_cyclase/PrenylTrfase"/>
</dbReference>
<evidence type="ECO:0000256" key="2">
    <source>
        <dbReference type="ARBA" id="ARBA00022729"/>
    </source>
</evidence>
<comment type="similarity">
    <text evidence="1">Belongs to the protease inhibitor I39 (alpha-2-macroglobulin) family. Bacterial alpha-2-macroglobulin subfamily.</text>
</comment>
<evidence type="ECO:0000259" key="5">
    <source>
        <dbReference type="SMART" id="SM01360"/>
    </source>
</evidence>
<dbReference type="GO" id="GO:0004866">
    <property type="term" value="F:endopeptidase inhibitor activity"/>
    <property type="evidence" value="ECO:0007669"/>
    <property type="project" value="InterPro"/>
</dbReference>
<dbReference type="eggNOG" id="COG2373">
    <property type="taxonomic scope" value="Bacteria"/>
</dbReference>
<proteinExistence type="inferred from homology"/>
<accession>H7EKZ5</accession>
<sequence>MKTKTRYSSCIRLACSLAMIISSCASQKTSVAAGQKAGALPAGSTSFFVKSVMPDGEISSSVVHPSIQVLFSEPVVALSKLGEPMTECETVTITPKLDGVFRWYGTSLLSFDCADRLIPQKEYTVEINPAARSVGGTPLCGAVSFSFRTEELRITGIEPGFSAEKKPVPYFSAGDVPPEFAREIAVTFSNSVNHKVVSKSIRIASKKKGAEKEFHFSCRKIDGRKILLSVKEPLPVDSEISVVLEKGARPDKGCIETSAEQTLAFHTLRPLSVTDSYAPCEGELVILFNHNLMKGTERGAIGSISFSPAMEMREGSVEARGKSLRITGIPAKAGESYSFEIAEGGVTDVWKQGLPKTVRKKITVPPAETTVSFKSYGPSVIEAAFEPRFSFAFVNIGKGSSYSLTALTGKKAGMKETFLLDGDIEGNGNRRVVKSIELAPFLDAAGGRFYGAVEFENSVFVGGVRKDEYEENRFMQITDLGAVVHLSENGLSVLVTSLSSGKPVRDALVRIKSVVEPAHRLDDVRAILSGNGTEIARAKTDDEGLSSVRFSVPDGQKAYAEITAGADRLVVFLDSWQVTRLLSGKKKSATAVPMVFCDRGVYKPGETVTCKIIDRTLSRGEYSTYTGGFELSFASGYGKKRTVFATERGTMSANGTADGKWKIPADAAPGTYGIEYKRDDGMSFTQEIEVQFFERLRFQSAAEIPDMAFVRGDTVQATVSASYLGGGALSGAAARAEWGRRRTTFSADVGIDGCVFGRSGRNGFFMDDEDYFSDESESRLGQDGTARFSVKADGGIEGAPYVYSVQALVTDAGNQMIASSSSATVHPASFYIGLFPKNGNGWLKKGEKTSFGFFPISCDKNTDCGELVGAKKSVSWKILRKTFVRMTETDDFGFEKSRWVEKISEECSGTGKLSGTSAGNPGSISFTPAEGGNYLLSAETRDGGGRKVITELPFFVPGGDGGGWREEGFGMTSMTDKKMYRPGETARIMLSGNIPDGRYLVTVERAGVVLSEHAAVFSGKTCEIAVPVLESYSPVIHVRVSAAVKRTDAPPSDYDAEDKGMPASTVALVSIPVSDEERTFDIGVTADKKVHQPGETARVTMKASKNGRPVSGAELTLMVVDRGVIDLTGYRVKNPVSHFYGAHHFPAESASSSSYGSIIPPTLFGTYATSVPGGMMVYDNMYRSEFAKNGFMESRIMLKKSDAKSPGDLSGKKTAVRQDFRALAAFIPTIITGDDGTAEASFVLPDTLTDYMLTVVGVKEQSFALAEDSLSVANPVSVREFSTRILRPGDRGEAGVVVTNSGVGDENVTVGLSITSGDIVSGGSGRIPGTARISGSGTKTVKVGAGRTQPVGFSIDAVGEGWVTLEFSIKCGALDEIVRKAVEIERPYIFESVTTVGQVADGEKTREEIVVFPDSGGEFSIEIGSSRLGTLRSAVDYVFRYPYGCLEQRSSAIIPLIAFGNRIGEFGLSSEVGDAKGFVEKEIAGWASCQKRDGGFPYWRDGTESSLAVSMRIAEVIALARKHGMAVPSALNVGELLAYIGRESENLKAEGRHGLFARAYSLYVRSCLGGKADAAEIGSIIGNKDAGVCELAFAGLAALNSSEEDFAKKAASRIAGRIALTTRGVSIQTQESENTWHFFGSGTEQLALALQLFSAVEPSGIHAGNIVWELLQMQKAGNGRWQSTATTGRVLIALDSYISAAKLDETDFTGTATLLGTEILSAHFSGTAAKNASSAWKLGTGDGKRLPDGIAAGERISLSFKKEGKGTLFYTAGMTYSLPAGGQAARDEGLSVFVEITDARTGKAVKNGKLESGKMYRETVRITSPKNRTFVAVRAPVPAGAEILNTAFATTASVGAKARKMARWWAPSSHQEIRDAEVRCFWDDFPLGSRSFEFVFRANRSGTYGTPSAVAECMYEPEVFGRSAGTVWSIK</sequence>
<dbReference type="Pfam" id="PF07703">
    <property type="entry name" value="A2M_BRD"/>
    <property type="match status" value="1"/>
</dbReference>
<comment type="caution">
    <text evidence="6">The sequence shown here is derived from an EMBL/GenBank/DDBJ whole genome shotgun (WGS) entry which is preliminary data.</text>
</comment>
<reference evidence="6 7" key="1">
    <citation type="submission" date="2011-09" db="EMBL/GenBank/DDBJ databases">
        <title>The draft genome of Treponema saccharophilum DSM 2985.</title>
        <authorList>
            <consortium name="US DOE Joint Genome Institute (JGI-PGF)"/>
            <person name="Lucas S."/>
            <person name="Copeland A."/>
            <person name="Lapidus A."/>
            <person name="Glavina del Rio T."/>
            <person name="Dalin E."/>
            <person name="Tice H."/>
            <person name="Bruce D."/>
            <person name="Goodwin L."/>
            <person name="Pitluck S."/>
            <person name="Peters L."/>
            <person name="Kyrpides N."/>
            <person name="Mavromatis K."/>
            <person name="Ivanova N."/>
            <person name="Markowitz V."/>
            <person name="Cheng J.-F."/>
            <person name="Hugenholtz P."/>
            <person name="Woyke T."/>
            <person name="Wu D."/>
            <person name="Gronow S."/>
            <person name="Wellnitz S."/>
            <person name="Brambilla E."/>
            <person name="Klenk H.-P."/>
            <person name="Eisen J.A."/>
        </authorList>
    </citation>
    <scope>NUCLEOTIDE SEQUENCE [LARGE SCALE GENOMIC DNA]</scope>
    <source>
        <strain evidence="6 7">DSM 2985</strain>
    </source>
</reference>
<dbReference type="PANTHER" id="PTHR40094:SF1">
    <property type="entry name" value="UBIQUITIN DOMAIN-CONTAINING PROTEIN"/>
    <property type="match status" value="1"/>
</dbReference>